<accession>A0A9E5JQU6</accession>
<dbReference type="Pfam" id="PF12833">
    <property type="entry name" value="HTH_18"/>
    <property type="match status" value="1"/>
</dbReference>
<dbReference type="InterPro" id="IPR018060">
    <property type="entry name" value="HTH_AraC"/>
</dbReference>
<evidence type="ECO:0000313" key="5">
    <source>
        <dbReference type="EMBL" id="NHO64814.1"/>
    </source>
</evidence>
<keyword evidence="1" id="KW-0805">Transcription regulation</keyword>
<dbReference type="Gene3D" id="1.10.10.60">
    <property type="entry name" value="Homeodomain-like"/>
    <property type="match status" value="1"/>
</dbReference>
<dbReference type="EMBL" id="JAAONZ010000002">
    <property type="protein sequence ID" value="NHO64814.1"/>
    <property type="molecule type" value="Genomic_DNA"/>
</dbReference>
<evidence type="ECO:0000256" key="1">
    <source>
        <dbReference type="ARBA" id="ARBA00023015"/>
    </source>
</evidence>
<gene>
    <name evidence="5" type="ORF">G8770_04580</name>
</gene>
<evidence type="ECO:0000259" key="4">
    <source>
        <dbReference type="PROSITE" id="PS01124"/>
    </source>
</evidence>
<dbReference type="AlphaFoldDB" id="A0A9E5JQU6"/>
<dbReference type="InterPro" id="IPR027304">
    <property type="entry name" value="Trigger_fact/SurA_dom_sf"/>
</dbReference>
<organism evidence="5 6">
    <name type="scientific">Pseudomaricurvus hydrocarbonicus</name>
    <dbReference type="NCBI Taxonomy" id="1470433"/>
    <lineage>
        <taxon>Bacteria</taxon>
        <taxon>Pseudomonadati</taxon>
        <taxon>Pseudomonadota</taxon>
        <taxon>Gammaproteobacteria</taxon>
        <taxon>Cellvibrionales</taxon>
        <taxon>Cellvibrionaceae</taxon>
        <taxon>Pseudomaricurvus</taxon>
    </lineage>
</organism>
<comment type="caution">
    <text evidence="5">The sequence shown here is derived from an EMBL/GenBank/DDBJ whole genome shotgun (WGS) entry which is preliminary data.</text>
</comment>
<dbReference type="GO" id="GO:0000976">
    <property type="term" value="F:transcription cis-regulatory region binding"/>
    <property type="evidence" value="ECO:0007669"/>
    <property type="project" value="TreeGrafter"/>
</dbReference>
<dbReference type="SMART" id="SM00342">
    <property type="entry name" value="HTH_ARAC"/>
    <property type="match status" value="1"/>
</dbReference>
<dbReference type="InterPro" id="IPR009057">
    <property type="entry name" value="Homeodomain-like_sf"/>
</dbReference>
<dbReference type="GO" id="GO:0005829">
    <property type="term" value="C:cytosol"/>
    <property type="evidence" value="ECO:0007669"/>
    <property type="project" value="TreeGrafter"/>
</dbReference>
<proteinExistence type="predicted"/>
<keyword evidence="6" id="KW-1185">Reference proteome</keyword>
<evidence type="ECO:0000313" key="6">
    <source>
        <dbReference type="Proteomes" id="UP000787472"/>
    </source>
</evidence>
<dbReference type="SUPFAM" id="SSF109998">
    <property type="entry name" value="Triger factor/SurA peptide-binding domain-like"/>
    <property type="match status" value="1"/>
</dbReference>
<dbReference type="Pfam" id="PF12625">
    <property type="entry name" value="Arabinose_bd"/>
    <property type="match status" value="1"/>
</dbReference>
<evidence type="ECO:0000256" key="3">
    <source>
        <dbReference type="ARBA" id="ARBA00023163"/>
    </source>
</evidence>
<dbReference type="Proteomes" id="UP000787472">
    <property type="component" value="Unassembled WGS sequence"/>
</dbReference>
<dbReference type="PROSITE" id="PS01124">
    <property type="entry name" value="HTH_ARAC_FAMILY_2"/>
    <property type="match status" value="1"/>
</dbReference>
<dbReference type="PANTHER" id="PTHR47894:SF1">
    <property type="entry name" value="HTH-TYPE TRANSCRIPTIONAL REGULATOR VQSM"/>
    <property type="match status" value="1"/>
</dbReference>
<reference evidence="5" key="1">
    <citation type="submission" date="2020-03" db="EMBL/GenBank/DDBJ databases">
        <authorList>
            <person name="Guo F."/>
        </authorList>
    </citation>
    <scope>NUCLEOTIDE SEQUENCE</scope>
    <source>
        <strain evidence="5">JCM 30134</strain>
    </source>
</reference>
<dbReference type="InterPro" id="IPR032687">
    <property type="entry name" value="AraC-type_N"/>
</dbReference>
<dbReference type="SUPFAM" id="SSF46689">
    <property type="entry name" value="Homeodomain-like"/>
    <property type="match status" value="1"/>
</dbReference>
<feature type="domain" description="HTH araC/xylS-type" evidence="4">
    <location>
        <begin position="232"/>
        <end position="334"/>
    </location>
</feature>
<name>A0A9E5JQU6_9GAMM</name>
<protein>
    <submittedName>
        <fullName evidence="5">AraC family transcriptional regulator</fullName>
    </submittedName>
</protein>
<dbReference type="PRINTS" id="PR00032">
    <property type="entry name" value="HTHARAC"/>
</dbReference>
<dbReference type="PANTHER" id="PTHR47894">
    <property type="entry name" value="HTH-TYPE TRANSCRIPTIONAL REGULATOR GADX"/>
    <property type="match status" value="1"/>
</dbReference>
<dbReference type="GO" id="GO:0003700">
    <property type="term" value="F:DNA-binding transcription factor activity"/>
    <property type="evidence" value="ECO:0007669"/>
    <property type="project" value="InterPro"/>
</dbReference>
<evidence type="ECO:0000256" key="2">
    <source>
        <dbReference type="ARBA" id="ARBA00023125"/>
    </source>
</evidence>
<sequence length="347" mass="39448">MATVASHHAQAALYGATRKGHDSTALLANAGIPAKTLQTEHTRTDEQQMTALIQAIWEVLDDEFMGFTATPCKRGSFAFMVQTARRCGTLREALHVGMQFYQLMTDDIHTELQEQDDSAHIRIRFQQPALDPEHFFLEFWLIIWHRLASWLIGSKIPLQETRLIHQSPRHARELHIMFPGPLHFGCKENTLSFHADYLQRPLVRSQQELTQFLKAAPADLLTIPGDDNSLQRHISQSLSASLSTSGRLTFPSLPMLAKQLHLSPQTLHRRLKQEGTSYQRIKDNLRRDLALQKLVREKHSVNDIAEVLGFSEARSFTRAFRQWTGLSPREYGKLVKVTPSLSNSGSE</sequence>
<dbReference type="InterPro" id="IPR020449">
    <property type="entry name" value="Tscrpt_reg_AraC-type_HTH"/>
</dbReference>
<keyword evidence="3" id="KW-0804">Transcription</keyword>
<keyword evidence="2" id="KW-0238">DNA-binding</keyword>
<dbReference type="RefSeq" id="WP_167182254.1">
    <property type="nucleotide sequence ID" value="NZ_JAAONZ010000002.1"/>
</dbReference>